<feature type="transmembrane region" description="Helical" evidence="7">
    <location>
        <begin position="216"/>
        <end position="234"/>
    </location>
</feature>
<dbReference type="CDD" id="cd17321">
    <property type="entry name" value="MFS_MMR_MDR_like"/>
    <property type="match status" value="1"/>
</dbReference>
<dbReference type="InterPro" id="IPR036259">
    <property type="entry name" value="MFS_trans_sf"/>
</dbReference>
<feature type="transmembrane region" description="Helical" evidence="7">
    <location>
        <begin position="319"/>
        <end position="340"/>
    </location>
</feature>
<keyword evidence="2" id="KW-0813">Transport</keyword>
<feature type="domain" description="Major facilitator superfamily (MFS) profile" evidence="8">
    <location>
        <begin position="1"/>
        <end position="458"/>
    </location>
</feature>
<feature type="transmembrane region" description="Helical" evidence="7">
    <location>
        <begin position="290"/>
        <end position="307"/>
    </location>
</feature>
<keyword evidence="4 7" id="KW-0812">Transmembrane</keyword>
<feature type="transmembrane region" description="Helical" evidence="7">
    <location>
        <begin position="124"/>
        <end position="142"/>
    </location>
</feature>
<dbReference type="Gene3D" id="1.20.1250.20">
    <property type="entry name" value="MFS general substrate transporter like domains"/>
    <property type="match status" value="1"/>
</dbReference>
<dbReference type="InterPro" id="IPR011701">
    <property type="entry name" value="MFS"/>
</dbReference>
<feature type="transmembrane region" description="Helical" evidence="7">
    <location>
        <begin position="255"/>
        <end position="278"/>
    </location>
</feature>
<feature type="transmembrane region" description="Helical" evidence="7">
    <location>
        <begin position="36"/>
        <end position="53"/>
    </location>
</feature>
<evidence type="ECO:0000259" key="8">
    <source>
        <dbReference type="PROSITE" id="PS50850"/>
    </source>
</evidence>
<feature type="transmembrane region" description="Helical" evidence="7">
    <location>
        <begin position="185"/>
        <end position="204"/>
    </location>
</feature>
<feature type="transmembrane region" description="Helical" evidence="7">
    <location>
        <begin position="392"/>
        <end position="415"/>
    </location>
</feature>
<dbReference type="PANTHER" id="PTHR42718:SF46">
    <property type="entry name" value="BLR6921 PROTEIN"/>
    <property type="match status" value="1"/>
</dbReference>
<feature type="transmembrane region" description="Helical" evidence="7">
    <location>
        <begin position="154"/>
        <end position="173"/>
    </location>
</feature>
<protein>
    <submittedName>
        <fullName evidence="9">MFS transporter</fullName>
    </submittedName>
</protein>
<proteinExistence type="predicted"/>
<evidence type="ECO:0000256" key="5">
    <source>
        <dbReference type="ARBA" id="ARBA00022989"/>
    </source>
</evidence>
<evidence type="ECO:0000256" key="1">
    <source>
        <dbReference type="ARBA" id="ARBA00004651"/>
    </source>
</evidence>
<feature type="transmembrane region" description="Helical" evidence="7">
    <location>
        <begin position="435"/>
        <end position="453"/>
    </location>
</feature>
<accession>A0ABQ3MHR2</accession>
<comment type="subcellular location">
    <subcellularLocation>
        <location evidence="1">Cell membrane</location>
        <topology evidence="1">Multi-pass membrane protein</topology>
    </subcellularLocation>
</comment>
<dbReference type="PROSITE" id="PS50850">
    <property type="entry name" value="MFS"/>
    <property type="match status" value="1"/>
</dbReference>
<dbReference type="Pfam" id="PF07690">
    <property type="entry name" value="MFS_1"/>
    <property type="match status" value="1"/>
</dbReference>
<dbReference type="PANTHER" id="PTHR42718">
    <property type="entry name" value="MAJOR FACILITATOR SUPERFAMILY MULTIDRUG TRANSPORTER MFSC"/>
    <property type="match status" value="1"/>
</dbReference>
<sequence length="470" mass="48378">MIIGIAQLMVVLDSTVVNIALPSAQAELGFSDGNRQWVITAYALSFAALLLLAGRLADLFGRKPAFLLGAAGFAAASVLGGMATSLSVLITARVLQGVFAALLAPATLSLLNTTFTDPRERAKAFGIFGGIGASGTVVGLLVGGTLTEVLDWRWTMYVNVLFCVVALVGGWKLLGNTRDAVNSALDLPGTVLISAGLFAVVYGLSNAESHSWSSPLTWGIFTSGVLLVAAFTWWQTRAKHPLLPLRILTDRNRAASFTTLLLTGAGLFGVLLFLTYYLQLDLGFSPVETGLAFLPMIVVMMVMAQVATMKLVPRLGPRVVLPAGFLLAAAGLIGLTNISLTSGYVTDVLPPLLLFGAGLGTVVPASMSLATTGVDAADAGVASAAVNAVQQVGGSIGTALLNTLAASAAAAYLAGKDPSDTTARASAAITSYTTAFWWSAGIFAAGAVITALLHRRHAAPTSRQAAPSPS</sequence>
<evidence type="ECO:0000256" key="2">
    <source>
        <dbReference type="ARBA" id="ARBA00022448"/>
    </source>
</evidence>
<evidence type="ECO:0000256" key="7">
    <source>
        <dbReference type="SAM" id="Phobius"/>
    </source>
</evidence>
<gene>
    <name evidence="9" type="ORF">GCM10017774_39300</name>
</gene>
<keyword evidence="6 7" id="KW-0472">Membrane</keyword>
<name>A0ABQ3MHR2_9PSEU</name>
<keyword evidence="3" id="KW-1003">Cell membrane</keyword>
<feature type="transmembrane region" description="Helical" evidence="7">
    <location>
        <begin position="352"/>
        <end position="371"/>
    </location>
</feature>
<evidence type="ECO:0000313" key="9">
    <source>
        <dbReference type="EMBL" id="GHH42626.1"/>
    </source>
</evidence>
<dbReference type="Proteomes" id="UP000605568">
    <property type="component" value="Unassembled WGS sequence"/>
</dbReference>
<evidence type="ECO:0000256" key="3">
    <source>
        <dbReference type="ARBA" id="ARBA00022475"/>
    </source>
</evidence>
<dbReference type="PRINTS" id="PR01036">
    <property type="entry name" value="TCRTETB"/>
</dbReference>
<feature type="transmembrane region" description="Helical" evidence="7">
    <location>
        <begin position="65"/>
        <end position="88"/>
    </location>
</feature>
<dbReference type="EMBL" id="BNAR01000005">
    <property type="protein sequence ID" value="GHH42626.1"/>
    <property type="molecule type" value="Genomic_DNA"/>
</dbReference>
<dbReference type="InterPro" id="IPR020846">
    <property type="entry name" value="MFS_dom"/>
</dbReference>
<keyword evidence="10" id="KW-1185">Reference proteome</keyword>
<evidence type="ECO:0000256" key="4">
    <source>
        <dbReference type="ARBA" id="ARBA00022692"/>
    </source>
</evidence>
<dbReference type="PROSITE" id="PS00216">
    <property type="entry name" value="SUGAR_TRANSPORT_1"/>
    <property type="match status" value="1"/>
</dbReference>
<dbReference type="InterPro" id="IPR005829">
    <property type="entry name" value="Sugar_transporter_CS"/>
</dbReference>
<evidence type="ECO:0000313" key="10">
    <source>
        <dbReference type="Proteomes" id="UP000605568"/>
    </source>
</evidence>
<evidence type="ECO:0000256" key="6">
    <source>
        <dbReference type="ARBA" id="ARBA00023136"/>
    </source>
</evidence>
<keyword evidence="5 7" id="KW-1133">Transmembrane helix</keyword>
<dbReference type="SUPFAM" id="SSF103473">
    <property type="entry name" value="MFS general substrate transporter"/>
    <property type="match status" value="1"/>
</dbReference>
<dbReference type="Gene3D" id="1.20.1720.10">
    <property type="entry name" value="Multidrug resistance protein D"/>
    <property type="match status" value="1"/>
</dbReference>
<feature type="transmembrane region" description="Helical" evidence="7">
    <location>
        <begin position="94"/>
        <end position="112"/>
    </location>
</feature>
<comment type="caution">
    <text evidence="9">The sequence shown here is derived from an EMBL/GenBank/DDBJ whole genome shotgun (WGS) entry which is preliminary data.</text>
</comment>
<reference evidence="10" key="1">
    <citation type="journal article" date="2019" name="Int. J. Syst. Evol. Microbiol.">
        <title>The Global Catalogue of Microorganisms (GCM) 10K type strain sequencing project: providing services to taxonomists for standard genome sequencing and annotation.</title>
        <authorList>
            <consortium name="The Broad Institute Genomics Platform"/>
            <consortium name="The Broad Institute Genome Sequencing Center for Infectious Disease"/>
            <person name="Wu L."/>
            <person name="Ma J."/>
        </authorList>
    </citation>
    <scope>NUCLEOTIDE SEQUENCE [LARGE SCALE GENOMIC DNA]</scope>
    <source>
        <strain evidence="10">CGMCC 4.7367</strain>
    </source>
</reference>
<organism evidence="9 10">
    <name type="scientific">Lentzea cavernae</name>
    <dbReference type="NCBI Taxonomy" id="2020703"/>
    <lineage>
        <taxon>Bacteria</taxon>
        <taxon>Bacillati</taxon>
        <taxon>Actinomycetota</taxon>
        <taxon>Actinomycetes</taxon>
        <taxon>Pseudonocardiales</taxon>
        <taxon>Pseudonocardiaceae</taxon>
        <taxon>Lentzea</taxon>
    </lineage>
</organism>